<evidence type="ECO:0000313" key="7">
    <source>
        <dbReference type="Proteomes" id="UP001304243"/>
    </source>
</evidence>
<dbReference type="CDD" id="cd08022">
    <property type="entry name" value="M28_PSMA_like"/>
    <property type="match status" value="1"/>
</dbReference>
<dbReference type="InterPro" id="IPR036757">
    <property type="entry name" value="TFR-like_dimer_dom_sf"/>
</dbReference>
<protein>
    <submittedName>
        <fullName evidence="6">GATA type transcriptional activator of nitrogen-regulated proteins</fullName>
    </submittedName>
</protein>
<dbReference type="PANTHER" id="PTHR10404:SF46">
    <property type="entry name" value="VACUOLAR PROTEIN SORTING-ASSOCIATED PROTEIN 70"/>
    <property type="match status" value="1"/>
</dbReference>
<dbReference type="GO" id="GO:0004180">
    <property type="term" value="F:carboxypeptidase activity"/>
    <property type="evidence" value="ECO:0007669"/>
    <property type="project" value="TreeGrafter"/>
</dbReference>
<comment type="similarity">
    <text evidence="1">Belongs to the peptidase M28 family. M28B subfamily.</text>
</comment>
<dbReference type="Gene3D" id="1.20.930.40">
    <property type="entry name" value="Transferrin receptor-like, dimerisation domain"/>
    <property type="match status" value="1"/>
</dbReference>
<feature type="domain" description="Peptidase M28" evidence="5">
    <location>
        <begin position="424"/>
        <end position="562"/>
    </location>
</feature>
<feature type="domain" description="Transferrin receptor-like dimerisation" evidence="4">
    <location>
        <begin position="688"/>
        <end position="809"/>
    </location>
</feature>
<dbReference type="EMBL" id="JASEJX010000038">
    <property type="protein sequence ID" value="KAK4509780.1"/>
    <property type="molecule type" value="Genomic_DNA"/>
</dbReference>
<keyword evidence="2" id="KW-0812">Transmembrane</keyword>
<comment type="caution">
    <text evidence="6">The sequence shown here is derived from an EMBL/GenBank/DDBJ whole genome shotgun (WGS) entry which is preliminary data.</text>
</comment>
<dbReference type="InterPro" id="IPR007365">
    <property type="entry name" value="TFR-like_dimer_dom"/>
</dbReference>
<keyword evidence="7" id="KW-1185">Reference proteome</keyword>
<dbReference type="GeneID" id="89950769"/>
<dbReference type="Gene3D" id="3.40.630.10">
    <property type="entry name" value="Zn peptidases"/>
    <property type="match status" value="1"/>
</dbReference>
<dbReference type="Proteomes" id="UP001304243">
    <property type="component" value="Unassembled WGS sequence"/>
</dbReference>
<evidence type="ECO:0000256" key="2">
    <source>
        <dbReference type="SAM" id="Phobius"/>
    </source>
</evidence>
<dbReference type="Pfam" id="PF02225">
    <property type="entry name" value="PA"/>
    <property type="match status" value="1"/>
</dbReference>
<evidence type="ECO:0000259" key="5">
    <source>
        <dbReference type="Pfam" id="PF04389"/>
    </source>
</evidence>
<dbReference type="PANTHER" id="PTHR10404">
    <property type="entry name" value="N-ACETYLATED-ALPHA-LINKED ACIDIC DIPEPTIDASE"/>
    <property type="match status" value="1"/>
</dbReference>
<dbReference type="InterPro" id="IPR007484">
    <property type="entry name" value="Peptidase_M28"/>
</dbReference>
<dbReference type="SUPFAM" id="SSF53187">
    <property type="entry name" value="Zn-dependent exopeptidases"/>
    <property type="match status" value="1"/>
</dbReference>
<dbReference type="InterPro" id="IPR046450">
    <property type="entry name" value="PA_dom_sf"/>
</dbReference>
<dbReference type="FunFam" id="3.40.630.10:FF:000101">
    <property type="entry name" value="N-acetylated alpha-linked acidic dipeptidase like 1"/>
    <property type="match status" value="1"/>
</dbReference>
<evidence type="ECO:0000259" key="4">
    <source>
        <dbReference type="Pfam" id="PF04253"/>
    </source>
</evidence>
<reference evidence="6 7" key="1">
    <citation type="submission" date="2022-11" db="EMBL/GenBank/DDBJ databases">
        <title>Mucor velutinosus strain NIH1002 WGS.</title>
        <authorList>
            <person name="Subramanian P."/>
            <person name="Mullikin J.C."/>
            <person name="Segre J.A."/>
            <person name="Zelazny A.M."/>
        </authorList>
    </citation>
    <scope>NUCLEOTIDE SEQUENCE [LARGE SCALE GENOMIC DNA]</scope>
    <source>
        <strain evidence="6 7">NIH1002</strain>
    </source>
</reference>
<dbReference type="InterPro" id="IPR039373">
    <property type="entry name" value="Peptidase_M28B"/>
</dbReference>
<dbReference type="Gene3D" id="3.50.30.30">
    <property type="match status" value="1"/>
</dbReference>
<dbReference type="CDD" id="cd02121">
    <property type="entry name" value="PA_GCPII_like"/>
    <property type="match status" value="1"/>
</dbReference>
<sequence>MKKGYLSVVPYTTEKPQYFDEKNPHYTTPLMVNGNGEELCDKRRRQRSTSSWLFQPWHKLNHYMLFMSSRQKEKSTRRNLVLRSRTRGLKLLVTLVFCTVSMYFIHRFIRNYVQFTLPPERAIDLMKSIPSSDHIKYHFTTYASKVHLAGLEQDKTLAEWTRQQWINYGLYDSYIETYYPLLNYPEQRRLAIVEGPEELLFEASLQESNETIQPPFQAYSGNGNVTASLVYVNYGRITDFQFLMARGVQVNGTIALIRNGMIARGLKVKIAEDMGCAGVLLYSDPEDDGPIAGGGQHESSNTSTGFIMNKPYPEGPWRSGTSVEQGSVQYTSFAVGDPSTPGYAATENATRVPYSEAKGIPKIPSLPISWRDALPLLKSTEGFGIQADITWLGGLCNVSYFSGPSEAQINLVNINQYQIKPIWNVISKIKGTKEPNHAIILGNHRDAWGYGAVDPSSGSAVLMELVRTLGVLLERGWRPKRTIIIASWDAEEYGAVGSTEWLEDHESWLQEEAIAYLNVDYAVSGKHFSAQASPLLNRLLYQVTDQVIDPLTSRSVYQVWKQERGRSLQEQDFYFESSPHDNIAPLPLTDPLGVDSDHVAFFHHSGIASISIGFRGEAYGVHHSIFDDIHWMEAFGDSTFEYHQTLTKIWGLLVLRLSSDSILPMYPQDYSTEIARYIGRLGAKQGHLSFPFISSALHSLAATSLHFDKRVSHWNKQLSVKKHISKKLKRNVARSNERILQFERAFLDPEGMSVDRSWFKHVIYGPDLNTGLTKEFPGLAQAIDNDNTVHTKWVEERIGKLLLNAERILRGHFDGEDCADGQYDEEDEDDIE</sequence>
<dbReference type="Pfam" id="PF04389">
    <property type="entry name" value="Peptidase_M28"/>
    <property type="match status" value="1"/>
</dbReference>
<dbReference type="AlphaFoldDB" id="A0AAN7HQA3"/>
<gene>
    <name evidence="6" type="primary">SFU1_2</name>
    <name evidence="6" type="ORF">ATC70_007083</name>
</gene>
<evidence type="ECO:0000256" key="1">
    <source>
        <dbReference type="ARBA" id="ARBA00005634"/>
    </source>
</evidence>
<feature type="domain" description="PA" evidence="3">
    <location>
        <begin position="225"/>
        <end position="295"/>
    </location>
</feature>
<accession>A0AAN7HQA3</accession>
<organism evidence="6 7">
    <name type="scientific">Mucor velutinosus</name>
    <dbReference type="NCBI Taxonomy" id="708070"/>
    <lineage>
        <taxon>Eukaryota</taxon>
        <taxon>Fungi</taxon>
        <taxon>Fungi incertae sedis</taxon>
        <taxon>Mucoromycota</taxon>
        <taxon>Mucoromycotina</taxon>
        <taxon>Mucoromycetes</taxon>
        <taxon>Mucorales</taxon>
        <taxon>Mucorineae</taxon>
        <taxon>Mucoraceae</taxon>
        <taxon>Mucor</taxon>
    </lineage>
</organism>
<dbReference type="RefSeq" id="XP_064676446.1">
    <property type="nucleotide sequence ID" value="XM_064826348.1"/>
</dbReference>
<evidence type="ECO:0000259" key="3">
    <source>
        <dbReference type="Pfam" id="PF02225"/>
    </source>
</evidence>
<keyword evidence="2" id="KW-1133">Transmembrane helix</keyword>
<evidence type="ECO:0000313" key="6">
    <source>
        <dbReference type="EMBL" id="KAK4509780.1"/>
    </source>
</evidence>
<dbReference type="SUPFAM" id="SSF47672">
    <property type="entry name" value="Transferrin receptor-like dimerisation domain"/>
    <property type="match status" value="1"/>
</dbReference>
<dbReference type="InterPro" id="IPR003137">
    <property type="entry name" value="PA_domain"/>
</dbReference>
<dbReference type="SUPFAM" id="SSF52025">
    <property type="entry name" value="PA domain"/>
    <property type="match status" value="1"/>
</dbReference>
<keyword evidence="2" id="KW-0472">Membrane</keyword>
<dbReference type="Pfam" id="PF04253">
    <property type="entry name" value="TFR_dimer"/>
    <property type="match status" value="1"/>
</dbReference>
<proteinExistence type="inferred from homology"/>
<feature type="transmembrane region" description="Helical" evidence="2">
    <location>
        <begin position="88"/>
        <end position="109"/>
    </location>
</feature>
<name>A0AAN7HQA3_9FUNG</name>